<dbReference type="Proteomes" id="UP001595821">
    <property type="component" value="Unassembled WGS sequence"/>
</dbReference>
<keyword evidence="7" id="KW-0413">Isomerase</keyword>
<dbReference type="EMBL" id="JBHSDJ010000002">
    <property type="protein sequence ID" value="MFC4245471.1"/>
    <property type="molecule type" value="Genomic_DNA"/>
</dbReference>
<evidence type="ECO:0000256" key="7">
    <source>
        <dbReference type="ARBA" id="ARBA00023235"/>
    </source>
</evidence>
<evidence type="ECO:0000256" key="9">
    <source>
        <dbReference type="SAM" id="Phobius"/>
    </source>
</evidence>
<feature type="transmembrane region" description="Helical" evidence="9">
    <location>
        <begin position="260"/>
        <end position="284"/>
    </location>
</feature>
<feature type="region of interest" description="Disordered" evidence="8">
    <location>
        <begin position="1"/>
        <end position="81"/>
    </location>
</feature>
<evidence type="ECO:0000256" key="5">
    <source>
        <dbReference type="ARBA" id="ARBA00022989"/>
    </source>
</evidence>
<evidence type="ECO:0000256" key="8">
    <source>
        <dbReference type="SAM" id="MobiDB-lite"/>
    </source>
</evidence>
<dbReference type="NCBIfam" id="TIGR03462">
    <property type="entry name" value="CarR_dom_SF"/>
    <property type="match status" value="2"/>
</dbReference>
<feature type="transmembrane region" description="Helical" evidence="9">
    <location>
        <begin position="229"/>
        <end position="248"/>
    </location>
</feature>
<feature type="transmembrane region" description="Helical" evidence="9">
    <location>
        <begin position="125"/>
        <end position="143"/>
    </location>
</feature>
<organism evidence="11 12">
    <name type="scientific">Natribaculum luteum</name>
    <dbReference type="NCBI Taxonomy" id="1586232"/>
    <lineage>
        <taxon>Archaea</taxon>
        <taxon>Methanobacteriati</taxon>
        <taxon>Methanobacteriota</taxon>
        <taxon>Stenosarchaea group</taxon>
        <taxon>Halobacteria</taxon>
        <taxon>Halobacteriales</taxon>
        <taxon>Natrialbaceae</taxon>
        <taxon>Natribaculum</taxon>
    </lineage>
</organism>
<keyword evidence="3 9" id="KW-0812">Transmembrane</keyword>
<evidence type="ECO:0000256" key="1">
    <source>
        <dbReference type="ARBA" id="ARBA00004141"/>
    </source>
</evidence>
<dbReference type="AlphaFoldDB" id="A0ABD5NTN7"/>
<feature type="transmembrane region" description="Helical" evidence="9">
    <location>
        <begin position="92"/>
        <end position="113"/>
    </location>
</feature>
<name>A0ABD5NTN7_9EURY</name>
<dbReference type="RefSeq" id="WP_322987027.1">
    <property type="nucleotide sequence ID" value="NZ_CP095397.1"/>
</dbReference>
<protein>
    <submittedName>
        <fullName evidence="11">Lycopene cyclase domain-containing protein</fullName>
    </submittedName>
</protein>
<evidence type="ECO:0000313" key="11">
    <source>
        <dbReference type="EMBL" id="MFC4245471.1"/>
    </source>
</evidence>
<evidence type="ECO:0000256" key="2">
    <source>
        <dbReference type="ARBA" id="ARBA00004829"/>
    </source>
</evidence>
<comment type="caution">
    <text evidence="11">The sequence shown here is derived from an EMBL/GenBank/DDBJ whole genome shotgun (WGS) entry which is preliminary data.</text>
</comment>
<accession>A0ABD5NTN7</accession>
<feature type="domain" description="Lycopene cyclase" evidence="10">
    <location>
        <begin position="229"/>
        <end position="313"/>
    </location>
</feature>
<evidence type="ECO:0000256" key="4">
    <source>
        <dbReference type="ARBA" id="ARBA00022746"/>
    </source>
</evidence>
<feature type="transmembrane region" description="Helical" evidence="9">
    <location>
        <begin position="172"/>
        <end position="192"/>
    </location>
</feature>
<evidence type="ECO:0000256" key="6">
    <source>
        <dbReference type="ARBA" id="ARBA00023136"/>
    </source>
</evidence>
<keyword evidence="6 9" id="KW-0472">Membrane</keyword>
<feature type="domain" description="Lycopene cyclase" evidence="10">
    <location>
        <begin position="108"/>
        <end position="187"/>
    </location>
</feature>
<feature type="transmembrane region" description="Helical" evidence="9">
    <location>
        <begin position="304"/>
        <end position="324"/>
    </location>
</feature>
<keyword evidence="5 9" id="KW-1133">Transmembrane helix</keyword>
<dbReference type="GO" id="GO:0016020">
    <property type="term" value="C:membrane"/>
    <property type="evidence" value="ECO:0007669"/>
    <property type="project" value="UniProtKB-SubCell"/>
</dbReference>
<proteinExistence type="predicted"/>
<comment type="subcellular location">
    <subcellularLocation>
        <location evidence="1">Membrane</location>
        <topology evidence="1">Multi-pass membrane protein</topology>
    </subcellularLocation>
</comment>
<gene>
    <name evidence="11" type="ORF">ACFOZ7_00385</name>
</gene>
<evidence type="ECO:0000259" key="10">
    <source>
        <dbReference type="Pfam" id="PF18916"/>
    </source>
</evidence>
<evidence type="ECO:0000256" key="3">
    <source>
        <dbReference type="ARBA" id="ARBA00022692"/>
    </source>
</evidence>
<dbReference type="GO" id="GO:0045436">
    <property type="term" value="F:lycopene beta cyclase activity"/>
    <property type="evidence" value="ECO:0007669"/>
    <property type="project" value="UniProtKB-ARBA"/>
</dbReference>
<feature type="transmembrane region" description="Helical" evidence="9">
    <location>
        <begin position="204"/>
        <end position="223"/>
    </location>
</feature>
<feature type="compositionally biased region" description="Basic and acidic residues" evidence="8">
    <location>
        <begin position="53"/>
        <end position="81"/>
    </location>
</feature>
<dbReference type="Pfam" id="PF18916">
    <property type="entry name" value="Lycopene_cyc"/>
    <property type="match status" value="2"/>
</dbReference>
<dbReference type="GeneID" id="71852284"/>
<keyword evidence="4" id="KW-0125">Carotenoid biosynthesis</keyword>
<sequence>MAPPVRRSAPYRGYGHPDGTLAAGGSDERCRRTGEAVSSRRPAVSTLGRHRRIGPEPEDRRADGWREKPHGRQQIRADERNGRSDVTMTVPLTYLEFHALFVLPPVVALFVAAMRRERAWWNRRAVAGIGIMSTLAVVYTTPWDNALIDRGVWWYGDGAVALTLWHAPLEEYLFFVFQPALTALWLYQFVSVESVPLRLPVRTRLVGLAAGLLVTVVGAALVLASSSTLYLGATLLWAGPVLAIQWAFGWPYLWRTRRVVAAGVLVPTLYLWIVDWIAIDLGIWVISSTYTTGFTLAGLPVEEAVFFLVTNVFVVQGLVLYRWLLDRLERSDARTVVTEAGSPTLADLLERREPER</sequence>
<comment type="pathway">
    <text evidence="2">Carotenoid biosynthesis.</text>
</comment>
<dbReference type="GO" id="GO:0016117">
    <property type="term" value="P:carotenoid biosynthetic process"/>
    <property type="evidence" value="ECO:0007669"/>
    <property type="project" value="UniProtKB-KW"/>
</dbReference>
<dbReference type="InterPro" id="IPR017825">
    <property type="entry name" value="Lycopene_cyclase_dom"/>
</dbReference>
<reference evidence="11 12" key="1">
    <citation type="journal article" date="2014" name="Int. J. Syst. Evol. Microbiol.">
        <title>Complete genome sequence of Corynebacterium casei LMG S-19264T (=DSM 44701T), isolated from a smear-ripened cheese.</title>
        <authorList>
            <consortium name="US DOE Joint Genome Institute (JGI-PGF)"/>
            <person name="Walter F."/>
            <person name="Albersmeier A."/>
            <person name="Kalinowski J."/>
            <person name="Ruckert C."/>
        </authorList>
    </citation>
    <scope>NUCLEOTIDE SEQUENCE [LARGE SCALE GENOMIC DNA]</scope>
    <source>
        <strain evidence="11 12">IBRC-M 10912</strain>
    </source>
</reference>
<evidence type="ECO:0000313" key="12">
    <source>
        <dbReference type="Proteomes" id="UP001595821"/>
    </source>
</evidence>